<dbReference type="SUPFAM" id="SSF57756">
    <property type="entry name" value="Retrovirus zinc finger-like domains"/>
    <property type="match status" value="1"/>
</dbReference>
<dbReference type="InterPro" id="IPR001878">
    <property type="entry name" value="Znf_CCHC"/>
</dbReference>
<gene>
    <name evidence="3" type="ORF">BSL78_19874</name>
</gene>
<dbReference type="Gene3D" id="4.10.60.10">
    <property type="entry name" value="Zinc finger, CCHC-type"/>
    <property type="match status" value="1"/>
</dbReference>
<accession>A0A2G8K5Q5</accession>
<dbReference type="GO" id="GO:0003723">
    <property type="term" value="F:RNA binding"/>
    <property type="evidence" value="ECO:0007669"/>
    <property type="project" value="InterPro"/>
</dbReference>
<evidence type="ECO:0000259" key="2">
    <source>
        <dbReference type="SMART" id="SM00343"/>
    </source>
</evidence>
<comment type="caution">
    <text evidence="3">The sequence shown here is derived from an EMBL/GenBank/DDBJ whole genome shotgun (WGS) entry which is preliminary data.</text>
</comment>
<dbReference type="PANTHER" id="PTHR22639:SF3">
    <property type="entry name" value="ZINC FINGER CCHC DOMAIN-CONTAINING PROTEIN 3"/>
    <property type="match status" value="1"/>
</dbReference>
<dbReference type="GO" id="GO:0003690">
    <property type="term" value="F:double-stranded DNA binding"/>
    <property type="evidence" value="ECO:0007669"/>
    <property type="project" value="InterPro"/>
</dbReference>
<sequence length="205" mass="23350">MEDSELTEKLTNLGCKIKSNWTHKYYAEYSTIENGIRFVRLEFPNNTRSLPYAITIGSSHLRLKHNGQTRSCNKCLSEDHLMRDCPQYECRECGALGHSRSRCPTVKCYNCNQYGHKSVLCNMPERTGPELDSDIEEDYNNKAIEDEETNDMATNTRESTDQTTETPVTTKPPQAEQINKGPSKTHLMTQPEKSSNIPTLSEKHA</sequence>
<dbReference type="SMART" id="SM00343">
    <property type="entry name" value="ZnF_C2HC"/>
    <property type="match status" value="3"/>
</dbReference>
<reference evidence="3 4" key="1">
    <citation type="journal article" date="2017" name="PLoS Biol.">
        <title>The sea cucumber genome provides insights into morphological evolution and visceral regeneration.</title>
        <authorList>
            <person name="Zhang X."/>
            <person name="Sun L."/>
            <person name="Yuan J."/>
            <person name="Sun Y."/>
            <person name="Gao Y."/>
            <person name="Zhang L."/>
            <person name="Li S."/>
            <person name="Dai H."/>
            <person name="Hamel J.F."/>
            <person name="Liu C."/>
            <person name="Yu Y."/>
            <person name="Liu S."/>
            <person name="Lin W."/>
            <person name="Guo K."/>
            <person name="Jin S."/>
            <person name="Xu P."/>
            <person name="Storey K.B."/>
            <person name="Huan P."/>
            <person name="Zhang T."/>
            <person name="Zhou Y."/>
            <person name="Zhang J."/>
            <person name="Lin C."/>
            <person name="Li X."/>
            <person name="Xing L."/>
            <person name="Huo D."/>
            <person name="Sun M."/>
            <person name="Wang L."/>
            <person name="Mercier A."/>
            <person name="Li F."/>
            <person name="Yang H."/>
            <person name="Xiang J."/>
        </authorList>
    </citation>
    <scope>NUCLEOTIDE SEQUENCE [LARGE SCALE GENOMIC DNA]</scope>
    <source>
        <strain evidence="3">Shaxun</strain>
        <tissue evidence="3">Muscle</tissue>
    </source>
</reference>
<feature type="compositionally biased region" description="Polar residues" evidence="1">
    <location>
        <begin position="151"/>
        <end position="199"/>
    </location>
</feature>
<evidence type="ECO:0000313" key="3">
    <source>
        <dbReference type="EMBL" id="PIK43283.1"/>
    </source>
</evidence>
<feature type="region of interest" description="Disordered" evidence="1">
    <location>
        <begin position="142"/>
        <end position="205"/>
    </location>
</feature>
<name>A0A2G8K5Q5_STIJA</name>
<feature type="domain" description="CCHC-type" evidence="2">
    <location>
        <begin position="71"/>
        <end position="87"/>
    </location>
</feature>
<proteinExistence type="predicted"/>
<keyword evidence="4" id="KW-1185">Reference proteome</keyword>
<evidence type="ECO:0000313" key="4">
    <source>
        <dbReference type="Proteomes" id="UP000230750"/>
    </source>
</evidence>
<dbReference type="PANTHER" id="PTHR22639">
    <property type="entry name" value="GAG-RELATED PROTEIN"/>
    <property type="match status" value="1"/>
</dbReference>
<dbReference type="Proteomes" id="UP000230750">
    <property type="component" value="Unassembled WGS sequence"/>
</dbReference>
<dbReference type="InterPro" id="IPR042509">
    <property type="entry name" value="ZCCHC3"/>
</dbReference>
<organism evidence="3 4">
    <name type="scientific">Stichopus japonicus</name>
    <name type="common">Sea cucumber</name>
    <dbReference type="NCBI Taxonomy" id="307972"/>
    <lineage>
        <taxon>Eukaryota</taxon>
        <taxon>Metazoa</taxon>
        <taxon>Echinodermata</taxon>
        <taxon>Eleutherozoa</taxon>
        <taxon>Echinozoa</taxon>
        <taxon>Holothuroidea</taxon>
        <taxon>Aspidochirotacea</taxon>
        <taxon>Aspidochirotida</taxon>
        <taxon>Stichopodidae</taxon>
        <taxon>Apostichopus</taxon>
    </lineage>
</organism>
<dbReference type="OrthoDB" id="7608935at2759"/>
<dbReference type="Pfam" id="PF00098">
    <property type="entry name" value="zf-CCHC"/>
    <property type="match status" value="1"/>
</dbReference>
<protein>
    <submittedName>
        <fullName evidence="3">Putative zinc finger CCHC domain-containing protein 10-like</fullName>
    </submittedName>
</protein>
<dbReference type="InterPro" id="IPR036875">
    <property type="entry name" value="Znf_CCHC_sf"/>
</dbReference>
<feature type="domain" description="CCHC-type" evidence="2">
    <location>
        <begin position="89"/>
        <end position="105"/>
    </location>
</feature>
<evidence type="ECO:0000256" key="1">
    <source>
        <dbReference type="SAM" id="MobiDB-lite"/>
    </source>
</evidence>
<dbReference type="AlphaFoldDB" id="A0A2G8K5Q5"/>
<dbReference type="EMBL" id="MRZV01000863">
    <property type="protein sequence ID" value="PIK43283.1"/>
    <property type="molecule type" value="Genomic_DNA"/>
</dbReference>
<feature type="domain" description="CCHC-type" evidence="2">
    <location>
        <begin position="107"/>
        <end position="123"/>
    </location>
</feature>
<dbReference type="GO" id="GO:0008270">
    <property type="term" value="F:zinc ion binding"/>
    <property type="evidence" value="ECO:0007669"/>
    <property type="project" value="InterPro"/>
</dbReference>
<dbReference type="GO" id="GO:0002218">
    <property type="term" value="P:activation of innate immune response"/>
    <property type="evidence" value="ECO:0007669"/>
    <property type="project" value="InterPro"/>
</dbReference>